<name>A0A1E7LJA6_9ACTN</name>
<dbReference type="AlphaFoldDB" id="A0A1E7LJA6"/>
<reference evidence="1 2" key="1">
    <citation type="journal article" date="2016" name="Front. Microbiol.">
        <title>Comparative Genomics Analysis of Streptomyces Species Reveals Their Adaptation to the Marine Environment and Their Diversity at the Genomic Level.</title>
        <authorList>
            <person name="Tian X."/>
            <person name="Zhang Z."/>
            <person name="Yang T."/>
            <person name="Chen M."/>
            <person name="Li J."/>
            <person name="Chen F."/>
            <person name="Yang J."/>
            <person name="Li W."/>
            <person name="Zhang B."/>
            <person name="Zhang Z."/>
            <person name="Wu J."/>
            <person name="Zhang C."/>
            <person name="Long L."/>
            <person name="Xiao J."/>
        </authorList>
    </citation>
    <scope>NUCLEOTIDE SEQUENCE [LARGE SCALE GENOMIC DNA]</scope>
    <source>
        <strain evidence="1 2">SCSIO M10372</strain>
    </source>
</reference>
<sequence>MSSTYRVLCLSHDPAIVIDRDFNTPDDAVDGVVSLVTEHPHCDLMIGRYSYPLVEVACLSYAYRGGGPGCSHKRGKWVEAEWLRLLVLAYEATDPRVVEAAKKGRFSCWTPDRLHRLRPELGIEDEARERP</sequence>
<organism evidence="1 2">
    <name type="scientific">Streptomyces nanshensis</name>
    <dbReference type="NCBI Taxonomy" id="518642"/>
    <lineage>
        <taxon>Bacteria</taxon>
        <taxon>Bacillati</taxon>
        <taxon>Actinomycetota</taxon>
        <taxon>Actinomycetes</taxon>
        <taxon>Kitasatosporales</taxon>
        <taxon>Streptomycetaceae</taxon>
        <taxon>Streptomyces</taxon>
    </lineage>
</organism>
<proteinExistence type="predicted"/>
<protein>
    <submittedName>
        <fullName evidence="1">Uncharacterized protein</fullName>
    </submittedName>
</protein>
<dbReference type="Proteomes" id="UP000175971">
    <property type="component" value="Unassembled WGS sequence"/>
</dbReference>
<evidence type="ECO:0000313" key="1">
    <source>
        <dbReference type="EMBL" id="OEV16287.1"/>
    </source>
</evidence>
<dbReference type="OrthoDB" id="5196426at2"/>
<comment type="caution">
    <text evidence="1">The sequence shown here is derived from an EMBL/GenBank/DDBJ whole genome shotgun (WGS) entry which is preliminary data.</text>
</comment>
<keyword evidence="2" id="KW-1185">Reference proteome</keyword>
<gene>
    <name evidence="1" type="ORF">AN221_32255</name>
</gene>
<evidence type="ECO:0000313" key="2">
    <source>
        <dbReference type="Proteomes" id="UP000175971"/>
    </source>
</evidence>
<dbReference type="EMBL" id="LJGZ01000103">
    <property type="protein sequence ID" value="OEV16287.1"/>
    <property type="molecule type" value="Genomic_DNA"/>
</dbReference>
<dbReference type="RefSeq" id="WP_070203830.1">
    <property type="nucleotide sequence ID" value="NZ_LJGZ01000103.1"/>
</dbReference>
<accession>A0A1E7LJA6</accession>